<dbReference type="GO" id="GO:0005789">
    <property type="term" value="C:endoplasmic reticulum membrane"/>
    <property type="evidence" value="ECO:0007669"/>
    <property type="project" value="UniProtKB-SubCell"/>
</dbReference>
<evidence type="ECO:0000256" key="6">
    <source>
        <dbReference type="ARBA" id="ARBA00022617"/>
    </source>
</evidence>
<comment type="subcellular location">
    <subcellularLocation>
        <location evidence="4">Endoplasmic reticulum membrane</location>
        <topology evidence="4">Peripheral membrane protein</topology>
    </subcellularLocation>
    <subcellularLocation>
        <location evidence="3">Microsome membrane</location>
        <topology evidence="3">Peripheral membrane protein</topology>
    </subcellularLocation>
</comment>
<name>A0A7R8VV94_TIMDO</name>
<evidence type="ECO:0000256" key="10">
    <source>
        <dbReference type="ARBA" id="ARBA00023002"/>
    </source>
</evidence>
<evidence type="ECO:0000256" key="1">
    <source>
        <dbReference type="ARBA" id="ARBA00001971"/>
    </source>
</evidence>
<reference evidence="14" key="1">
    <citation type="submission" date="2020-11" db="EMBL/GenBank/DDBJ databases">
        <authorList>
            <person name="Tran Van P."/>
        </authorList>
    </citation>
    <scope>NUCLEOTIDE SEQUENCE</scope>
</reference>
<dbReference type="Pfam" id="PF00067">
    <property type="entry name" value="p450"/>
    <property type="match status" value="1"/>
</dbReference>
<keyword evidence="8" id="KW-0256">Endoplasmic reticulum</keyword>
<dbReference type="InterPro" id="IPR002401">
    <property type="entry name" value="Cyt_P450_E_grp-I"/>
</dbReference>
<dbReference type="PRINTS" id="PR00463">
    <property type="entry name" value="EP450I"/>
</dbReference>
<dbReference type="Gene3D" id="1.10.630.10">
    <property type="entry name" value="Cytochrome P450"/>
    <property type="match status" value="1"/>
</dbReference>
<dbReference type="GO" id="GO:0005506">
    <property type="term" value="F:iron ion binding"/>
    <property type="evidence" value="ECO:0007669"/>
    <property type="project" value="InterPro"/>
</dbReference>
<evidence type="ECO:0000256" key="9">
    <source>
        <dbReference type="ARBA" id="ARBA00022848"/>
    </source>
</evidence>
<keyword evidence="12" id="KW-0503">Monooxygenase</keyword>
<sequence>MAVTSGCHDNHHLMHSELGRCDQPPDSHTYSEQSLLSHAATLFVEGYETSSIVMSYTLFELAVNPDIQERVRAEIEATLKESKGEMTLETISKMSYLDKVVSEVMRKYPITSTMAKVCTKPCQLKSPSGLTCDVEVGTSVIIPLLALHHDPKHYSDPERFDPERFNEENIAKRHRFAYLPLRGNWFMSSRSPISGRSLLLDTVLASRVDRSGKKVGGKVPATYVADFGTSVVPSRVDDVVCKPLDNNIGVTGKSVIEKLCQFPEVVLEGRHIQVTIQSNIANVQKSSDTCSGTPVSSSYRCHLRGPKRDMNSRGSA</sequence>
<evidence type="ECO:0000256" key="2">
    <source>
        <dbReference type="ARBA" id="ARBA00003690"/>
    </source>
</evidence>
<evidence type="ECO:0000256" key="8">
    <source>
        <dbReference type="ARBA" id="ARBA00022824"/>
    </source>
</evidence>
<evidence type="ECO:0000256" key="12">
    <source>
        <dbReference type="ARBA" id="ARBA00023033"/>
    </source>
</evidence>
<dbReference type="GO" id="GO:0020037">
    <property type="term" value="F:heme binding"/>
    <property type="evidence" value="ECO:0007669"/>
    <property type="project" value="InterPro"/>
</dbReference>
<comment type="function">
    <text evidence="2">May be involved in the metabolism of insect hormones and in the breakdown of synthetic insecticides.</text>
</comment>
<dbReference type="PANTHER" id="PTHR24292">
    <property type="entry name" value="CYTOCHROME P450"/>
    <property type="match status" value="1"/>
</dbReference>
<evidence type="ECO:0000256" key="4">
    <source>
        <dbReference type="ARBA" id="ARBA00004406"/>
    </source>
</evidence>
<dbReference type="EMBL" id="OA571040">
    <property type="protein sequence ID" value="CAD7203721.1"/>
    <property type="molecule type" value="Genomic_DNA"/>
</dbReference>
<dbReference type="PANTHER" id="PTHR24292:SF84">
    <property type="entry name" value="CYTOCHROME P450 28A5-RELATED"/>
    <property type="match status" value="1"/>
</dbReference>
<comment type="similarity">
    <text evidence="5">Belongs to the cytochrome P450 family.</text>
</comment>
<keyword evidence="11" id="KW-0408">Iron</keyword>
<dbReference type="InterPro" id="IPR050476">
    <property type="entry name" value="Insect_CytP450_Detox"/>
</dbReference>
<dbReference type="InterPro" id="IPR001128">
    <property type="entry name" value="Cyt_P450"/>
</dbReference>
<evidence type="ECO:0000313" key="14">
    <source>
        <dbReference type="EMBL" id="CAD7203721.1"/>
    </source>
</evidence>
<evidence type="ECO:0000256" key="13">
    <source>
        <dbReference type="ARBA" id="ARBA00023136"/>
    </source>
</evidence>
<keyword evidence="6" id="KW-0349">Heme</keyword>
<evidence type="ECO:0008006" key="15">
    <source>
        <dbReference type="Google" id="ProtNLM"/>
    </source>
</evidence>
<keyword evidence="13" id="KW-0472">Membrane</keyword>
<dbReference type="SUPFAM" id="SSF48264">
    <property type="entry name" value="Cytochrome P450"/>
    <property type="match status" value="1"/>
</dbReference>
<dbReference type="InterPro" id="IPR036396">
    <property type="entry name" value="Cyt_P450_sf"/>
</dbReference>
<gene>
    <name evidence="14" type="ORF">TDIB3V08_LOCUS9886</name>
</gene>
<keyword evidence="7" id="KW-0479">Metal-binding</keyword>
<organism evidence="14">
    <name type="scientific">Timema douglasi</name>
    <name type="common">Walking stick</name>
    <dbReference type="NCBI Taxonomy" id="61478"/>
    <lineage>
        <taxon>Eukaryota</taxon>
        <taxon>Metazoa</taxon>
        <taxon>Ecdysozoa</taxon>
        <taxon>Arthropoda</taxon>
        <taxon>Hexapoda</taxon>
        <taxon>Insecta</taxon>
        <taxon>Pterygota</taxon>
        <taxon>Neoptera</taxon>
        <taxon>Polyneoptera</taxon>
        <taxon>Phasmatodea</taxon>
        <taxon>Timematodea</taxon>
        <taxon>Timematoidea</taxon>
        <taxon>Timematidae</taxon>
        <taxon>Timema</taxon>
    </lineage>
</organism>
<accession>A0A7R8VV94</accession>
<comment type="cofactor">
    <cofactor evidence="1">
        <name>heme</name>
        <dbReference type="ChEBI" id="CHEBI:30413"/>
    </cofactor>
</comment>
<dbReference type="GO" id="GO:0004497">
    <property type="term" value="F:monooxygenase activity"/>
    <property type="evidence" value="ECO:0007669"/>
    <property type="project" value="UniProtKB-KW"/>
</dbReference>
<evidence type="ECO:0000256" key="5">
    <source>
        <dbReference type="ARBA" id="ARBA00010617"/>
    </source>
</evidence>
<keyword evidence="9" id="KW-0492">Microsome</keyword>
<dbReference type="GO" id="GO:0016705">
    <property type="term" value="F:oxidoreductase activity, acting on paired donors, with incorporation or reduction of molecular oxygen"/>
    <property type="evidence" value="ECO:0007669"/>
    <property type="project" value="InterPro"/>
</dbReference>
<evidence type="ECO:0000256" key="11">
    <source>
        <dbReference type="ARBA" id="ARBA00023004"/>
    </source>
</evidence>
<proteinExistence type="inferred from homology"/>
<keyword evidence="10" id="KW-0560">Oxidoreductase</keyword>
<evidence type="ECO:0000256" key="3">
    <source>
        <dbReference type="ARBA" id="ARBA00004174"/>
    </source>
</evidence>
<protein>
    <recommendedName>
        <fullName evidence="15">Cytochrome P450</fullName>
    </recommendedName>
</protein>
<evidence type="ECO:0000256" key="7">
    <source>
        <dbReference type="ARBA" id="ARBA00022723"/>
    </source>
</evidence>
<dbReference type="AlphaFoldDB" id="A0A7R8VV94"/>